<dbReference type="SUPFAM" id="SSF69118">
    <property type="entry name" value="AhpD-like"/>
    <property type="match status" value="1"/>
</dbReference>
<feature type="domain" description="Carboxymuconolactone decarboxylase-like" evidence="1">
    <location>
        <begin position="20"/>
        <end position="104"/>
    </location>
</feature>
<accession>A0ABN2EYZ8</accession>
<sequence length="174" mass="19393">MAAVPEKEPLQLFRTLAVHPDLARSMGRLGALLLERPRLDPREREIVIARVTALVGAEYEWGVHAVVFGRPLGLTEAQLAATVRGAADDPVWSPRERLLVRLADDLHDGRHVSDEFWAQLHSQWSDDQLLELIVVVGWYRVISQLLVSTGVELEPWAARFSSVIVDNGAPQTHA</sequence>
<dbReference type="PANTHER" id="PTHR34846">
    <property type="entry name" value="4-CARBOXYMUCONOLACTONE DECARBOXYLASE FAMILY PROTEIN (AFU_ORTHOLOGUE AFUA_6G11590)"/>
    <property type="match status" value="1"/>
</dbReference>
<proteinExistence type="predicted"/>
<dbReference type="Proteomes" id="UP001500393">
    <property type="component" value="Unassembled WGS sequence"/>
</dbReference>
<gene>
    <name evidence="2" type="ORF">GCM10009789_86430</name>
</gene>
<dbReference type="InterPro" id="IPR003779">
    <property type="entry name" value="CMD-like"/>
</dbReference>
<keyword evidence="3" id="KW-1185">Reference proteome</keyword>
<dbReference type="EMBL" id="BAAAOS010000070">
    <property type="protein sequence ID" value="GAA1619401.1"/>
    <property type="molecule type" value="Genomic_DNA"/>
</dbReference>
<dbReference type="Gene3D" id="1.20.1290.10">
    <property type="entry name" value="AhpD-like"/>
    <property type="match status" value="1"/>
</dbReference>
<evidence type="ECO:0000313" key="2">
    <source>
        <dbReference type="EMBL" id="GAA1619401.1"/>
    </source>
</evidence>
<protein>
    <submittedName>
        <fullName evidence="2">Carboxymuconolactone decarboxylase family protein</fullName>
    </submittedName>
</protein>
<name>A0ABN2EYZ8_9ACTN</name>
<dbReference type="PANTHER" id="PTHR34846:SF5">
    <property type="entry name" value="CARBOXYMUCONOLACTONE DECARBOXYLASE-LIKE DOMAIN-CONTAINING PROTEIN"/>
    <property type="match status" value="1"/>
</dbReference>
<dbReference type="Pfam" id="PF02627">
    <property type="entry name" value="CMD"/>
    <property type="match status" value="1"/>
</dbReference>
<comment type="caution">
    <text evidence="2">The sequence shown here is derived from an EMBL/GenBank/DDBJ whole genome shotgun (WGS) entry which is preliminary data.</text>
</comment>
<evidence type="ECO:0000259" key="1">
    <source>
        <dbReference type="Pfam" id="PF02627"/>
    </source>
</evidence>
<organism evidence="2 3">
    <name type="scientific">Kribbella sancticallisti</name>
    <dbReference type="NCBI Taxonomy" id="460087"/>
    <lineage>
        <taxon>Bacteria</taxon>
        <taxon>Bacillati</taxon>
        <taxon>Actinomycetota</taxon>
        <taxon>Actinomycetes</taxon>
        <taxon>Propionibacteriales</taxon>
        <taxon>Kribbellaceae</taxon>
        <taxon>Kribbella</taxon>
    </lineage>
</organism>
<evidence type="ECO:0000313" key="3">
    <source>
        <dbReference type="Proteomes" id="UP001500393"/>
    </source>
</evidence>
<reference evidence="2 3" key="1">
    <citation type="journal article" date="2019" name="Int. J. Syst. Evol. Microbiol.">
        <title>The Global Catalogue of Microorganisms (GCM) 10K type strain sequencing project: providing services to taxonomists for standard genome sequencing and annotation.</title>
        <authorList>
            <consortium name="The Broad Institute Genomics Platform"/>
            <consortium name="The Broad Institute Genome Sequencing Center for Infectious Disease"/>
            <person name="Wu L."/>
            <person name="Ma J."/>
        </authorList>
    </citation>
    <scope>NUCLEOTIDE SEQUENCE [LARGE SCALE GENOMIC DNA]</scope>
    <source>
        <strain evidence="2 3">JCM 14969</strain>
    </source>
</reference>
<dbReference type="InterPro" id="IPR029032">
    <property type="entry name" value="AhpD-like"/>
</dbReference>